<dbReference type="Gene3D" id="3.20.20.70">
    <property type="entry name" value="Aldolase class I"/>
    <property type="match status" value="1"/>
</dbReference>
<dbReference type="GO" id="GO:0046872">
    <property type="term" value="F:metal ion binding"/>
    <property type="evidence" value="ECO:0007669"/>
    <property type="project" value="UniProtKB-KW"/>
</dbReference>
<dbReference type="PANTHER" id="PTHR42738:SF7">
    <property type="entry name" value="HYDROXYMETHYLGLUTARYL-COA LYASE"/>
    <property type="match status" value="1"/>
</dbReference>
<reference evidence="7" key="1">
    <citation type="journal article" date="2014" name="Int. J. Syst. Evol. Microbiol.">
        <title>Complete genome sequence of Corynebacterium casei LMG S-19264T (=DSM 44701T), isolated from a smear-ripened cheese.</title>
        <authorList>
            <consortium name="US DOE Joint Genome Institute (JGI-PGF)"/>
            <person name="Walter F."/>
            <person name="Albersmeier A."/>
            <person name="Kalinowski J."/>
            <person name="Ruckert C."/>
        </authorList>
    </citation>
    <scope>NUCLEOTIDE SEQUENCE</scope>
    <source>
        <strain evidence="7">CGMCC 1.12785</strain>
    </source>
</reference>
<dbReference type="Proteomes" id="UP000616114">
    <property type="component" value="Unassembled WGS sequence"/>
</dbReference>
<keyword evidence="3" id="KW-0479">Metal-binding</keyword>
<dbReference type="PROSITE" id="PS50991">
    <property type="entry name" value="PYR_CT"/>
    <property type="match status" value="1"/>
</dbReference>
<keyword evidence="2 5" id="KW-0808">Transferase</keyword>
<gene>
    <name evidence="7" type="ORF">GCM10011333_26460</name>
</gene>
<dbReference type="SUPFAM" id="SSF51569">
    <property type="entry name" value="Aldolase"/>
    <property type="match status" value="1"/>
</dbReference>
<reference evidence="7" key="2">
    <citation type="submission" date="2020-09" db="EMBL/GenBank/DDBJ databases">
        <authorList>
            <person name="Sun Q."/>
            <person name="Zhou Y."/>
        </authorList>
    </citation>
    <scope>NUCLEOTIDE SEQUENCE</scope>
    <source>
        <strain evidence="7">CGMCC 1.12785</strain>
    </source>
</reference>
<accession>A0A8J2TZT7</accession>
<evidence type="ECO:0000313" key="8">
    <source>
        <dbReference type="Proteomes" id="UP000616114"/>
    </source>
</evidence>
<dbReference type="CDD" id="cd07938">
    <property type="entry name" value="DRE_TIM_HMGL"/>
    <property type="match status" value="1"/>
</dbReference>
<comment type="similarity">
    <text evidence="1">Belongs to the HMG-CoA lyase family.</text>
</comment>
<evidence type="ECO:0000256" key="5">
    <source>
        <dbReference type="RuleBase" id="RU003523"/>
    </source>
</evidence>
<evidence type="ECO:0000313" key="7">
    <source>
        <dbReference type="EMBL" id="GGA22114.1"/>
    </source>
</evidence>
<dbReference type="InterPro" id="IPR043594">
    <property type="entry name" value="HMGL"/>
</dbReference>
<dbReference type="GO" id="GO:0046912">
    <property type="term" value="F:acyltransferase activity, acyl groups converted into alkyl on transfer"/>
    <property type="evidence" value="ECO:0007669"/>
    <property type="project" value="InterPro"/>
</dbReference>
<dbReference type="GO" id="GO:0006552">
    <property type="term" value="P:L-leucine catabolic process"/>
    <property type="evidence" value="ECO:0007669"/>
    <property type="project" value="TreeGrafter"/>
</dbReference>
<organism evidence="7 8">
    <name type="scientific">Sediminivirga luteola</name>
    <dbReference type="NCBI Taxonomy" id="1774748"/>
    <lineage>
        <taxon>Bacteria</taxon>
        <taxon>Bacillati</taxon>
        <taxon>Actinomycetota</taxon>
        <taxon>Actinomycetes</taxon>
        <taxon>Micrococcales</taxon>
        <taxon>Brevibacteriaceae</taxon>
        <taxon>Sediminivirga</taxon>
    </lineage>
</organism>
<keyword evidence="8" id="KW-1185">Reference proteome</keyword>
<proteinExistence type="inferred from homology"/>
<dbReference type="NCBIfam" id="NF004283">
    <property type="entry name" value="PRK05692.1"/>
    <property type="match status" value="1"/>
</dbReference>
<dbReference type="PROSITE" id="PS00815">
    <property type="entry name" value="AIPM_HOMOCIT_SYNTH_1"/>
    <property type="match status" value="1"/>
</dbReference>
<dbReference type="PANTHER" id="PTHR42738">
    <property type="entry name" value="HYDROXYMETHYLGLUTARYL-COA LYASE"/>
    <property type="match status" value="1"/>
</dbReference>
<dbReference type="EMBL" id="BMFY01000012">
    <property type="protein sequence ID" value="GGA22114.1"/>
    <property type="molecule type" value="Genomic_DNA"/>
</dbReference>
<feature type="domain" description="Pyruvate carboxyltransferase" evidence="6">
    <location>
        <begin position="17"/>
        <end position="284"/>
    </location>
</feature>
<evidence type="ECO:0000256" key="2">
    <source>
        <dbReference type="ARBA" id="ARBA00022679"/>
    </source>
</evidence>
<dbReference type="InterPro" id="IPR000891">
    <property type="entry name" value="PYR_CT"/>
</dbReference>
<evidence type="ECO:0000256" key="1">
    <source>
        <dbReference type="ARBA" id="ARBA00009405"/>
    </source>
</evidence>
<sequence>MNPTSTTPAHPGLPGHVEITETLLRDGLQIEDRIVPTEKKIDIARALLAAGFASLEIGAFVHPERVPQMADTDQLLRTLLDETDAPLYTLIFNERSAIRAIDAGARHARLVVSATDGHSRSNSGRSVDEALERLAVAAERLTNASVHLEAGVATSFICPFDGLTPPENVLRVVGRLREFGVQRVTLADTIGNAVPQQIRETVTAVRQAFPDQEIGLHLHDTYNVGMANAWEGLNLGIAHYDAALGGLGGCPFAPGASGNIGTDDLLHLLHRTGIPTGVDPAPLPALREEIAEAVGHPLASSLAGIPAMPSPLLPSASGTVS</sequence>
<dbReference type="RefSeq" id="WP_188551368.1">
    <property type="nucleotide sequence ID" value="NZ_BMFY01000012.1"/>
</dbReference>
<dbReference type="Pfam" id="PF00682">
    <property type="entry name" value="HMGL-like"/>
    <property type="match status" value="1"/>
</dbReference>
<evidence type="ECO:0000256" key="3">
    <source>
        <dbReference type="ARBA" id="ARBA00022723"/>
    </source>
</evidence>
<dbReference type="InterPro" id="IPR002034">
    <property type="entry name" value="AIPM/Hcit_synth_CS"/>
</dbReference>
<evidence type="ECO:0000256" key="4">
    <source>
        <dbReference type="ARBA" id="ARBA00023239"/>
    </source>
</evidence>
<dbReference type="GO" id="GO:0046951">
    <property type="term" value="P:ketone body biosynthetic process"/>
    <property type="evidence" value="ECO:0007669"/>
    <property type="project" value="TreeGrafter"/>
</dbReference>
<keyword evidence="4 7" id="KW-0456">Lyase</keyword>
<dbReference type="InterPro" id="IPR013785">
    <property type="entry name" value="Aldolase_TIM"/>
</dbReference>
<comment type="similarity">
    <text evidence="5">Belongs to the alpha-IPM synthase/homocitrate synthase family.</text>
</comment>
<protein>
    <submittedName>
        <fullName evidence="7">Hydroxymethylglutaryl-CoA lyase</fullName>
    </submittedName>
</protein>
<evidence type="ECO:0000259" key="6">
    <source>
        <dbReference type="PROSITE" id="PS50991"/>
    </source>
</evidence>
<dbReference type="GO" id="GO:0004419">
    <property type="term" value="F:hydroxymethylglutaryl-CoA lyase activity"/>
    <property type="evidence" value="ECO:0007669"/>
    <property type="project" value="TreeGrafter"/>
</dbReference>
<name>A0A8J2TZT7_9MICO</name>
<comment type="caution">
    <text evidence="7">The sequence shown here is derived from an EMBL/GenBank/DDBJ whole genome shotgun (WGS) entry which is preliminary data.</text>
</comment>
<dbReference type="AlphaFoldDB" id="A0A8J2TZT7"/>